<dbReference type="GO" id="GO:0016301">
    <property type="term" value="F:kinase activity"/>
    <property type="evidence" value="ECO:0007669"/>
    <property type="project" value="UniProtKB-KW"/>
</dbReference>
<dbReference type="PANTHER" id="PTHR30031">
    <property type="entry name" value="PHOSPHOENOLPYRUVATE CARBOXYKINASE ATP"/>
    <property type="match status" value="1"/>
</dbReference>
<dbReference type="GO" id="GO:0005829">
    <property type="term" value="C:cytosol"/>
    <property type="evidence" value="ECO:0007669"/>
    <property type="project" value="TreeGrafter"/>
</dbReference>
<reference evidence="3" key="1">
    <citation type="submission" date="2016-10" db="EMBL/GenBank/DDBJ databases">
        <authorList>
            <person name="Varghese N."/>
            <person name="Submissions S."/>
        </authorList>
    </citation>
    <scope>NUCLEOTIDE SEQUENCE [LARGE SCALE GENOMIC DNA]</scope>
    <source>
        <strain evidence="3">DSM 23920</strain>
    </source>
</reference>
<dbReference type="Gene3D" id="3.90.228.20">
    <property type="match status" value="1"/>
</dbReference>
<dbReference type="Pfam" id="PF01293">
    <property type="entry name" value="PEPCK_ATP"/>
    <property type="match status" value="1"/>
</dbReference>
<protein>
    <submittedName>
        <fullName evidence="2">Phosphoenolpyruvate carboxykinase</fullName>
    </submittedName>
</protein>
<organism evidence="2 3">
    <name type="scientific">Chitinophaga terrae</name>
    <name type="common">ex Kim and Jung 2007</name>
    <dbReference type="NCBI Taxonomy" id="408074"/>
    <lineage>
        <taxon>Bacteria</taxon>
        <taxon>Pseudomonadati</taxon>
        <taxon>Bacteroidota</taxon>
        <taxon>Chitinophagia</taxon>
        <taxon>Chitinophagales</taxon>
        <taxon>Chitinophagaceae</taxon>
        <taxon>Chitinophaga</taxon>
    </lineage>
</organism>
<proteinExistence type="predicted"/>
<evidence type="ECO:0000313" key="2">
    <source>
        <dbReference type="EMBL" id="SEA49289.1"/>
    </source>
</evidence>
<keyword evidence="2" id="KW-0418">Kinase</keyword>
<keyword evidence="3" id="KW-1185">Reference proteome</keyword>
<name>A0A1H4BMD3_9BACT</name>
<evidence type="ECO:0000313" key="3">
    <source>
        <dbReference type="Proteomes" id="UP000199656"/>
    </source>
</evidence>
<dbReference type="InterPro" id="IPR013035">
    <property type="entry name" value="PEP_carboxykinase_C"/>
</dbReference>
<keyword evidence="1" id="KW-0456">Lyase</keyword>
<dbReference type="InterPro" id="IPR001272">
    <property type="entry name" value="PEP_carboxykinase_ATP"/>
</dbReference>
<sequence>MSVDPRRKLIGDDEHGWSKEEVFNFEGGCYAKCVNLTKESEPQIYNAIKYGTLLENTTFFDGSKNVNYSDISKTENTRAAYPIDFIENIARPSIGGTPKNIFFLTADAFGVLPPISKLSIDQAMYHFISGYTAKVAGTETGIIEPEATFSACFGKPFYHYIQCIMLRCSAKNYEMIE</sequence>
<accession>A0A1H4BMD3</accession>
<keyword evidence="2" id="KW-0808">Transferase</keyword>
<dbReference type="SUPFAM" id="SSF53795">
    <property type="entry name" value="PEP carboxykinase-like"/>
    <property type="match status" value="1"/>
</dbReference>
<dbReference type="AlphaFoldDB" id="A0A1H4BMD3"/>
<dbReference type="EMBL" id="FNRL01000008">
    <property type="protein sequence ID" value="SEA49289.1"/>
    <property type="molecule type" value="Genomic_DNA"/>
</dbReference>
<dbReference type="Gene3D" id="2.170.8.10">
    <property type="entry name" value="Phosphoenolpyruvate Carboxykinase, domain 2"/>
    <property type="match status" value="1"/>
</dbReference>
<keyword evidence="2" id="KW-0670">Pyruvate</keyword>
<gene>
    <name evidence="2" type="ORF">SAMN05660909_02165</name>
</gene>
<keyword evidence="1" id="KW-0210">Decarboxylase</keyword>
<dbReference type="GO" id="GO:0005524">
    <property type="term" value="F:ATP binding"/>
    <property type="evidence" value="ECO:0007669"/>
    <property type="project" value="InterPro"/>
</dbReference>
<dbReference type="STRING" id="408074.SAMN05660909_02165"/>
<evidence type="ECO:0000256" key="1">
    <source>
        <dbReference type="ARBA" id="ARBA00022793"/>
    </source>
</evidence>
<dbReference type="Proteomes" id="UP000199656">
    <property type="component" value="Unassembled WGS sequence"/>
</dbReference>
<dbReference type="GO" id="GO:0004612">
    <property type="term" value="F:phosphoenolpyruvate carboxykinase (ATP) activity"/>
    <property type="evidence" value="ECO:0007669"/>
    <property type="project" value="InterPro"/>
</dbReference>
<dbReference type="GO" id="GO:0006094">
    <property type="term" value="P:gluconeogenesis"/>
    <property type="evidence" value="ECO:0007669"/>
    <property type="project" value="InterPro"/>
</dbReference>
<dbReference type="PANTHER" id="PTHR30031:SF0">
    <property type="entry name" value="PHOSPHOENOLPYRUVATE CARBOXYKINASE (ATP)"/>
    <property type="match status" value="1"/>
</dbReference>